<sequence>MSMEAGNTDSKKKENRDTTRNCNNMVDRTGNVLVAHTRSDATSKTGALSPSQSRDFYPDMIPHVIVGNYTQLTFLQSPHSIFQPITSYCDDVMIQYVTA</sequence>
<evidence type="ECO:0000313" key="2">
    <source>
        <dbReference type="EMBL" id="GBM21247.1"/>
    </source>
</evidence>
<feature type="region of interest" description="Disordered" evidence="1">
    <location>
        <begin position="1"/>
        <end position="28"/>
    </location>
</feature>
<keyword evidence="3" id="KW-1185">Reference proteome</keyword>
<feature type="compositionally biased region" description="Basic and acidic residues" evidence="1">
    <location>
        <begin position="9"/>
        <end position="19"/>
    </location>
</feature>
<comment type="caution">
    <text evidence="2">The sequence shown here is derived from an EMBL/GenBank/DDBJ whole genome shotgun (WGS) entry which is preliminary data.</text>
</comment>
<protein>
    <submittedName>
        <fullName evidence="2">Uncharacterized protein</fullName>
    </submittedName>
</protein>
<dbReference type="Proteomes" id="UP000499080">
    <property type="component" value="Unassembled WGS sequence"/>
</dbReference>
<evidence type="ECO:0000256" key="1">
    <source>
        <dbReference type="SAM" id="MobiDB-lite"/>
    </source>
</evidence>
<proteinExistence type="predicted"/>
<organism evidence="2 3">
    <name type="scientific">Araneus ventricosus</name>
    <name type="common">Orbweaver spider</name>
    <name type="synonym">Epeira ventricosa</name>
    <dbReference type="NCBI Taxonomy" id="182803"/>
    <lineage>
        <taxon>Eukaryota</taxon>
        <taxon>Metazoa</taxon>
        <taxon>Ecdysozoa</taxon>
        <taxon>Arthropoda</taxon>
        <taxon>Chelicerata</taxon>
        <taxon>Arachnida</taxon>
        <taxon>Araneae</taxon>
        <taxon>Araneomorphae</taxon>
        <taxon>Entelegynae</taxon>
        <taxon>Araneoidea</taxon>
        <taxon>Araneidae</taxon>
        <taxon>Araneus</taxon>
    </lineage>
</organism>
<dbReference type="AlphaFoldDB" id="A0A4Y2DY27"/>
<gene>
    <name evidence="2" type="ORF">AVEN_149839_1</name>
</gene>
<evidence type="ECO:0000313" key="3">
    <source>
        <dbReference type="Proteomes" id="UP000499080"/>
    </source>
</evidence>
<accession>A0A4Y2DY27</accession>
<dbReference type="EMBL" id="BGPR01000457">
    <property type="protein sequence ID" value="GBM21247.1"/>
    <property type="molecule type" value="Genomic_DNA"/>
</dbReference>
<reference evidence="2 3" key="1">
    <citation type="journal article" date="2019" name="Sci. Rep.">
        <title>Orb-weaving spider Araneus ventricosus genome elucidates the spidroin gene catalogue.</title>
        <authorList>
            <person name="Kono N."/>
            <person name="Nakamura H."/>
            <person name="Ohtoshi R."/>
            <person name="Moran D.A.P."/>
            <person name="Shinohara A."/>
            <person name="Yoshida Y."/>
            <person name="Fujiwara M."/>
            <person name="Mori M."/>
            <person name="Tomita M."/>
            <person name="Arakawa K."/>
        </authorList>
    </citation>
    <scope>NUCLEOTIDE SEQUENCE [LARGE SCALE GENOMIC DNA]</scope>
</reference>
<name>A0A4Y2DY27_ARAVE</name>